<keyword evidence="3" id="KW-1185">Reference proteome</keyword>
<dbReference type="Gene3D" id="2.40.70.10">
    <property type="entry name" value="Acid Proteases"/>
    <property type="match status" value="1"/>
</dbReference>
<evidence type="ECO:0000313" key="3">
    <source>
        <dbReference type="Proteomes" id="UP000265515"/>
    </source>
</evidence>
<dbReference type="InterPro" id="IPR021109">
    <property type="entry name" value="Peptidase_aspartic_dom_sf"/>
</dbReference>
<dbReference type="GO" id="GO:0003676">
    <property type="term" value="F:nucleic acid binding"/>
    <property type="evidence" value="ECO:0007669"/>
    <property type="project" value="InterPro"/>
</dbReference>
<organism evidence="2 3">
    <name type="scientific">Chara braunii</name>
    <name type="common">Braun's stonewort</name>
    <dbReference type="NCBI Taxonomy" id="69332"/>
    <lineage>
        <taxon>Eukaryota</taxon>
        <taxon>Viridiplantae</taxon>
        <taxon>Streptophyta</taxon>
        <taxon>Charophyceae</taxon>
        <taxon>Charales</taxon>
        <taxon>Characeae</taxon>
        <taxon>Chara</taxon>
    </lineage>
</organism>
<dbReference type="SUPFAM" id="SSF57756">
    <property type="entry name" value="Retrovirus zinc finger-like domains"/>
    <property type="match status" value="1"/>
</dbReference>
<evidence type="ECO:0000313" key="2">
    <source>
        <dbReference type="EMBL" id="GBG65718.1"/>
    </source>
</evidence>
<gene>
    <name evidence="2" type="ORF">CBR_g52313</name>
</gene>
<dbReference type="Gene3D" id="4.10.60.10">
    <property type="entry name" value="Zinc finger, CCHC-type"/>
    <property type="match status" value="1"/>
</dbReference>
<feature type="region of interest" description="Disordered" evidence="1">
    <location>
        <begin position="322"/>
        <end position="449"/>
    </location>
</feature>
<dbReference type="Proteomes" id="UP000265515">
    <property type="component" value="Unassembled WGS sequence"/>
</dbReference>
<dbReference type="GO" id="GO:0008270">
    <property type="term" value="F:zinc ion binding"/>
    <property type="evidence" value="ECO:0007669"/>
    <property type="project" value="InterPro"/>
</dbReference>
<evidence type="ECO:0008006" key="4">
    <source>
        <dbReference type="Google" id="ProtNLM"/>
    </source>
</evidence>
<name>A0A388K6N8_CHABU</name>
<sequence length="903" mass="103315">MRSDSSAWWAYVLLRDSGSYRVRRLTEPREIALGFDVPLPARLEDSHRVPLGYVGTWIAEGVFLWTVVVEEKEPGSGRQVELIGHLIFDRTLKVEIGLTLVGIERSLWRYEALARAVLDRKAGSLGGDSQPRVRIVFGSPTRDLHPVQGWRWALLLFVIDQVYGGVKSLTRAVRHTHLALGLGLAPRFKETYFVVSLWWRRFDDEELRGLIDATCWVDCLRPVDVVDYCKRRVEERYVRLEDLRHLFTEAEEWQSDHRLESRNSNPWRSVGDRNPRTLADYRARERAEDEPWRRRDDEIDRDRRTDRYRQEDGYYRGGRFEQYPWSPRYDRNPDGFRSPRNFTHRGGGDSRRHWEPNGDRRDRYRGGYDRADRGRDTRADSRGDMRDDSRGDRRDDSCGRYDRGGYPALSGYPKSTIYPRSPGLSNQSARAPRGPPPRAGKDRPPTPRSTCVYCKADDHVKRDCPDLKRAIDDGIVVLDDRKYVKWTDDLGDVSMFPSMKENVDARRVRPSKGKEVARSRSIMILMSSDEDAPTTPIRVAATKSARPSSSKKADTDYVMAEKDGQRIDEEEVILSPRKREARKFTIKSSLDGIDTVEPLRRVLRQPMQCSILEYLTASRPARDELQMITRKTRIPLGDEAQVALKPEAPTVEVSSVTAKADRAATVFLDGKEGIPPDKFYILGSETVEVILNDEETLERVIDNESEAVIIEEGLAVLLGLDLDRSYYFEIETAAGKKQKVNGVCYKAAIEVEGLRFRMQVFAVKGCSSELLLGRTWLSHVHAVTIERPDESQMLSIKRSDGGRIMIETVEPRDPRNRAALAAKGEPDRIALGSRSFQFREKKYGLLLTEEEGRIVEIEDLGSRILVNENSYPKDEDKEFGGMISVSFLRDQLPTGGSLRDTRQ</sequence>
<proteinExistence type="predicted"/>
<dbReference type="CDD" id="cd00303">
    <property type="entry name" value="retropepsin_like"/>
    <property type="match status" value="1"/>
</dbReference>
<dbReference type="Gramene" id="GBG65718">
    <property type="protein sequence ID" value="GBG65718"/>
    <property type="gene ID" value="CBR_g52313"/>
</dbReference>
<evidence type="ECO:0000256" key="1">
    <source>
        <dbReference type="SAM" id="MobiDB-lite"/>
    </source>
</evidence>
<dbReference type="AlphaFoldDB" id="A0A388K6N8"/>
<dbReference type="InterPro" id="IPR036875">
    <property type="entry name" value="Znf_CCHC_sf"/>
</dbReference>
<dbReference type="EMBL" id="BFEA01000065">
    <property type="protein sequence ID" value="GBG65718.1"/>
    <property type="molecule type" value="Genomic_DNA"/>
</dbReference>
<comment type="caution">
    <text evidence="2">The sequence shown here is derived from an EMBL/GenBank/DDBJ whole genome shotgun (WGS) entry which is preliminary data.</text>
</comment>
<feature type="compositionally biased region" description="Basic and acidic residues" evidence="1">
    <location>
        <begin position="346"/>
        <end position="403"/>
    </location>
</feature>
<reference evidence="2 3" key="1">
    <citation type="journal article" date="2018" name="Cell">
        <title>The Chara Genome: Secondary Complexity and Implications for Plant Terrestrialization.</title>
        <authorList>
            <person name="Nishiyama T."/>
            <person name="Sakayama H."/>
            <person name="Vries J.D."/>
            <person name="Buschmann H."/>
            <person name="Saint-Marcoux D."/>
            <person name="Ullrich K.K."/>
            <person name="Haas F.B."/>
            <person name="Vanderstraeten L."/>
            <person name="Becker D."/>
            <person name="Lang D."/>
            <person name="Vosolsobe S."/>
            <person name="Rombauts S."/>
            <person name="Wilhelmsson P.K.I."/>
            <person name="Janitza P."/>
            <person name="Kern R."/>
            <person name="Heyl A."/>
            <person name="Rumpler F."/>
            <person name="Villalobos L.I.A.C."/>
            <person name="Clay J.M."/>
            <person name="Skokan R."/>
            <person name="Toyoda A."/>
            <person name="Suzuki Y."/>
            <person name="Kagoshima H."/>
            <person name="Schijlen E."/>
            <person name="Tajeshwar N."/>
            <person name="Catarino B."/>
            <person name="Hetherington A.J."/>
            <person name="Saltykova A."/>
            <person name="Bonnot C."/>
            <person name="Breuninger H."/>
            <person name="Symeonidi A."/>
            <person name="Radhakrishnan G.V."/>
            <person name="Van Nieuwerburgh F."/>
            <person name="Deforce D."/>
            <person name="Chang C."/>
            <person name="Karol K.G."/>
            <person name="Hedrich R."/>
            <person name="Ulvskov P."/>
            <person name="Glockner G."/>
            <person name="Delwiche C.F."/>
            <person name="Petrasek J."/>
            <person name="Van de Peer Y."/>
            <person name="Friml J."/>
            <person name="Beilby M."/>
            <person name="Dolan L."/>
            <person name="Kohara Y."/>
            <person name="Sugano S."/>
            <person name="Fujiyama A."/>
            <person name="Delaux P.-M."/>
            <person name="Quint M."/>
            <person name="TheiBen G."/>
            <person name="Hagemann M."/>
            <person name="Harholt J."/>
            <person name="Dunand C."/>
            <person name="Zachgo S."/>
            <person name="Langdale J."/>
            <person name="Maumus F."/>
            <person name="Straeten D.V.D."/>
            <person name="Gould S.B."/>
            <person name="Rensing S.A."/>
        </authorList>
    </citation>
    <scope>NUCLEOTIDE SEQUENCE [LARGE SCALE GENOMIC DNA]</scope>
    <source>
        <strain evidence="2 3">S276</strain>
    </source>
</reference>
<accession>A0A388K6N8</accession>
<protein>
    <recommendedName>
        <fullName evidence="4">CCHC-type domain-containing protein</fullName>
    </recommendedName>
</protein>